<evidence type="ECO:0000256" key="2">
    <source>
        <dbReference type="ARBA" id="ARBA00012162"/>
    </source>
</evidence>
<evidence type="ECO:0000259" key="9">
    <source>
        <dbReference type="Pfam" id="PF00590"/>
    </source>
</evidence>
<evidence type="ECO:0000256" key="1">
    <source>
        <dbReference type="ARBA" id="ARBA00005879"/>
    </source>
</evidence>
<dbReference type="GO" id="GO:0032259">
    <property type="term" value="P:methylation"/>
    <property type="evidence" value="ECO:0007669"/>
    <property type="project" value="UniProtKB-KW"/>
</dbReference>
<evidence type="ECO:0000313" key="12">
    <source>
        <dbReference type="Proteomes" id="UP000675880"/>
    </source>
</evidence>
<dbReference type="GO" id="GO:0004851">
    <property type="term" value="F:uroporphyrin-III C-methyltransferase activity"/>
    <property type="evidence" value="ECO:0007669"/>
    <property type="project" value="UniProtKB-EC"/>
</dbReference>
<feature type="domain" description="Tetrapyrrole methylase" evidence="9">
    <location>
        <begin position="10"/>
        <end position="221"/>
    </location>
</feature>
<dbReference type="EC" id="2.1.1.107" evidence="2"/>
<evidence type="ECO:0000256" key="4">
    <source>
        <dbReference type="ARBA" id="ARBA00022679"/>
    </source>
</evidence>
<comment type="similarity">
    <text evidence="1 8">Belongs to the precorrin methyltransferase family.</text>
</comment>
<dbReference type="InterPro" id="IPR003043">
    <property type="entry name" value="Uropor_MeTrfase_CS"/>
</dbReference>
<accession>A0ABN7LT84</accession>
<evidence type="ECO:0000256" key="3">
    <source>
        <dbReference type="ARBA" id="ARBA00022603"/>
    </source>
</evidence>
<evidence type="ECO:0000256" key="8">
    <source>
        <dbReference type="RuleBase" id="RU003960"/>
    </source>
</evidence>
<dbReference type="InterPro" id="IPR014776">
    <property type="entry name" value="4pyrrole_Mease_sub2"/>
</dbReference>
<dbReference type="CDD" id="cd11642">
    <property type="entry name" value="SUMT"/>
    <property type="match status" value="1"/>
</dbReference>
<keyword evidence="3 8" id="KW-0489">Methyltransferase</keyword>
<feature type="domain" description="Tetrapyrrole biosynthesis uroporphyrinogen III synthase" evidence="10">
    <location>
        <begin position="272"/>
        <end position="502"/>
    </location>
</feature>
<evidence type="ECO:0000259" key="10">
    <source>
        <dbReference type="Pfam" id="PF02602"/>
    </source>
</evidence>
<evidence type="ECO:0000256" key="5">
    <source>
        <dbReference type="ARBA" id="ARBA00022691"/>
    </source>
</evidence>
<dbReference type="PROSITE" id="PS00839">
    <property type="entry name" value="SUMT_1"/>
    <property type="match status" value="1"/>
</dbReference>
<dbReference type="SUPFAM" id="SSF53790">
    <property type="entry name" value="Tetrapyrrole methylase"/>
    <property type="match status" value="1"/>
</dbReference>
<dbReference type="InterPro" id="IPR006366">
    <property type="entry name" value="CobA/CysG_C"/>
</dbReference>
<dbReference type="InterPro" id="IPR036108">
    <property type="entry name" value="4pyrrol_syn_uPrphyn_synt_sf"/>
</dbReference>
<keyword evidence="12" id="KW-1185">Reference proteome</keyword>
<dbReference type="PANTHER" id="PTHR45790:SF3">
    <property type="entry name" value="S-ADENOSYL-L-METHIONINE-DEPENDENT UROPORPHYRINOGEN III METHYLTRANSFERASE, CHLOROPLASTIC"/>
    <property type="match status" value="1"/>
</dbReference>
<reference evidence="11 12" key="1">
    <citation type="submission" date="2021-02" db="EMBL/GenBank/DDBJ databases">
        <authorList>
            <person name="Han P."/>
        </authorList>
    </citation>
    <scope>NUCLEOTIDE SEQUENCE [LARGE SCALE GENOMIC DNA]</scope>
    <source>
        <strain evidence="11">Candidatus Nitrospira sp. ZN2</strain>
    </source>
</reference>
<protein>
    <recommendedName>
        <fullName evidence="2">uroporphyrinogen-III C-methyltransferase</fullName>
        <ecNumber evidence="2">2.1.1.107</ecNumber>
    </recommendedName>
</protein>
<dbReference type="PROSITE" id="PS00840">
    <property type="entry name" value="SUMT_2"/>
    <property type="match status" value="1"/>
</dbReference>
<dbReference type="EMBL" id="CAJNBJ010000017">
    <property type="protein sequence ID" value="CAE6766126.1"/>
    <property type="molecule type" value="Genomic_DNA"/>
</dbReference>
<sequence>MTTTTRTGRVFLVGAGPGDPKLLTLRGKECLEQADVILYDYLANEALLQHTSPEAERLYVGRRGRGQYRDQSEINRLLIDHARSGKYVVRLKGGDPFVFGRGGEEAEAVAAAGLEFEVVPGVTAAVAAPAYAGIPVTHRTMASTVTFVTGHEDPTKDRSRIEWTRLATVHGTLVFLMGMTNLPKIVQCLKAEGKEGATPVAVIRWGTRVSQRTVVGTLDDIVEKTAAAQMEPPTVIVVGEVVRLRSQLNWFERRPLFGTRVLVTRPKPQAAELSNLIQAQGGEAVECPTIEIAPPEDWAPLDAAMARLSTYGWLIFTSVNGVAPFMTRLLETRRDVRALAGMTICCIGPRTAEALAVYGLRADVIPEQFQAEGILDALAGRQIRGANVLIPRALVARELLPEQLRAQGAEVDVVPVYRTIRPVVATDRLVEQLKAGEIDVISFTSSSTVRNFVELFATRDELLQLVGSTTVACIGPITADTAREAGLTVHVMAAQNTIPALAEAIVQHVDSRRARHPTSAAS</sequence>
<dbReference type="GO" id="GO:0004852">
    <property type="term" value="F:uroporphyrinogen-III synthase activity"/>
    <property type="evidence" value="ECO:0007669"/>
    <property type="project" value="UniProtKB-EC"/>
</dbReference>
<dbReference type="NCBIfam" id="TIGR01469">
    <property type="entry name" value="cobA_cysG_Cterm"/>
    <property type="match status" value="1"/>
</dbReference>
<organism evidence="11 12">
    <name type="scientific">Nitrospira defluvii</name>
    <dbReference type="NCBI Taxonomy" id="330214"/>
    <lineage>
        <taxon>Bacteria</taxon>
        <taxon>Pseudomonadati</taxon>
        <taxon>Nitrospirota</taxon>
        <taxon>Nitrospiria</taxon>
        <taxon>Nitrospirales</taxon>
        <taxon>Nitrospiraceae</taxon>
        <taxon>Nitrospira</taxon>
    </lineage>
</organism>
<dbReference type="CDD" id="cd06578">
    <property type="entry name" value="HemD"/>
    <property type="match status" value="1"/>
</dbReference>
<evidence type="ECO:0000313" key="11">
    <source>
        <dbReference type="EMBL" id="CAE6766126.1"/>
    </source>
</evidence>
<keyword evidence="5" id="KW-0949">S-adenosyl-L-methionine</keyword>
<dbReference type="Proteomes" id="UP000675880">
    <property type="component" value="Unassembled WGS sequence"/>
</dbReference>
<evidence type="ECO:0000256" key="6">
    <source>
        <dbReference type="ARBA" id="ARBA00023244"/>
    </source>
</evidence>
<dbReference type="InterPro" id="IPR014777">
    <property type="entry name" value="4pyrrole_Mease_sub1"/>
</dbReference>
<dbReference type="Pfam" id="PF00590">
    <property type="entry name" value="TP_methylase"/>
    <property type="match status" value="1"/>
</dbReference>
<dbReference type="Gene3D" id="3.40.1010.10">
    <property type="entry name" value="Cobalt-precorrin-4 Transmethylase, Domain 1"/>
    <property type="match status" value="1"/>
</dbReference>
<name>A0ABN7LT84_9BACT</name>
<dbReference type="Gene3D" id="3.30.950.10">
    <property type="entry name" value="Methyltransferase, Cobalt-precorrin-4 Transmethylase, Domain 2"/>
    <property type="match status" value="1"/>
</dbReference>
<keyword evidence="6" id="KW-0627">Porphyrin biosynthesis</keyword>
<evidence type="ECO:0000256" key="7">
    <source>
        <dbReference type="ARBA" id="ARBA00025705"/>
    </source>
</evidence>
<comment type="caution">
    <text evidence="11">The sequence shown here is derived from an EMBL/GenBank/DDBJ whole genome shotgun (WGS) entry which is preliminary data.</text>
</comment>
<dbReference type="InterPro" id="IPR050161">
    <property type="entry name" value="Siro_Cobalamin_biosynth"/>
</dbReference>
<dbReference type="NCBIfam" id="NF004790">
    <property type="entry name" value="PRK06136.1"/>
    <property type="match status" value="1"/>
</dbReference>
<dbReference type="InterPro" id="IPR035996">
    <property type="entry name" value="4pyrrol_Methylase_sf"/>
</dbReference>
<dbReference type="Pfam" id="PF02602">
    <property type="entry name" value="HEM4"/>
    <property type="match status" value="1"/>
</dbReference>
<proteinExistence type="inferred from homology"/>
<dbReference type="PANTHER" id="PTHR45790">
    <property type="entry name" value="SIROHEME SYNTHASE-RELATED"/>
    <property type="match status" value="1"/>
</dbReference>
<keyword evidence="11" id="KW-0456">Lyase</keyword>
<dbReference type="RefSeq" id="WP_213042935.1">
    <property type="nucleotide sequence ID" value="NZ_CAJNBJ010000017.1"/>
</dbReference>
<keyword evidence="4 8" id="KW-0808">Transferase</keyword>
<gene>
    <name evidence="11" type="ORF">NSPZN2_40050</name>
</gene>
<dbReference type="InterPro" id="IPR003754">
    <property type="entry name" value="4pyrrol_synth_uPrphyn_synth"/>
</dbReference>
<comment type="pathway">
    <text evidence="7">Porphyrin-containing compound metabolism; siroheme biosynthesis; precorrin-2 from uroporphyrinogen III: step 1/1.</text>
</comment>
<dbReference type="InterPro" id="IPR000878">
    <property type="entry name" value="4pyrrol_Mease"/>
</dbReference>
<dbReference type="Gene3D" id="3.40.50.10090">
    <property type="match status" value="2"/>
</dbReference>
<dbReference type="SUPFAM" id="SSF69618">
    <property type="entry name" value="HemD-like"/>
    <property type="match status" value="1"/>
</dbReference>